<comment type="caution">
    <text evidence="1">The sequence shown here is derived from an EMBL/GenBank/DDBJ whole genome shotgun (WGS) entry which is preliminary data.</text>
</comment>
<name>A0A8I1LNS0_PAEPO</name>
<sequence length="240" mass="28114">MKISNIIRKTIGNKLAALNFTYEHLNNTWFFTRVVNGFKETIQIDKSYWTENAIRITFMTESESVYSFYFIDGSKIDKFHYYEDEESLRDIFITLGKIIDEHALKWFEENVPKDTLPPANFLDKGWFEKLQKFVEVNNLNFKDEKSLKTIEALLSSEPTEENVLLSSYFLGEFFIHTLDGEWYYDQNYGPSIKNIGGINSFNRRPYKISNSFASNPQNNSIINHYQAITGTVKNLQGNRK</sequence>
<reference evidence="1" key="1">
    <citation type="submission" date="2020-12" db="EMBL/GenBank/DDBJ databases">
        <title>Paenibacillus polymyxa LMG 27872: a double-edged sword.</title>
        <authorList>
            <person name="Langendries S."/>
            <person name="Garcia Mendez S."/>
            <person name="Beirinckx S."/>
            <person name="Viaene T."/>
            <person name="Baeyen S."/>
            <person name="Goeminne G."/>
            <person name="Willems A."/>
            <person name="Debode J."/>
            <person name="Goormachtig S."/>
        </authorList>
    </citation>
    <scope>NUCLEOTIDE SEQUENCE</scope>
    <source>
        <strain evidence="1">LMG 27872</strain>
    </source>
</reference>
<dbReference type="AlphaFoldDB" id="A0A8I1LNS0"/>
<gene>
    <name evidence="1" type="ORF">JDW19_01580</name>
</gene>
<dbReference type="RefSeq" id="WP_165145018.1">
    <property type="nucleotide sequence ID" value="NZ_JAEHFQ010000001.1"/>
</dbReference>
<accession>A0A8I1LNS0</accession>
<protein>
    <submittedName>
        <fullName evidence="1">Uncharacterized protein</fullName>
    </submittedName>
</protein>
<dbReference type="Proteomes" id="UP000650605">
    <property type="component" value="Unassembled WGS sequence"/>
</dbReference>
<dbReference type="EMBL" id="JAEHFQ010000001">
    <property type="protein sequence ID" value="MBM0631824.1"/>
    <property type="molecule type" value="Genomic_DNA"/>
</dbReference>
<evidence type="ECO:0000313" key="1">
    <source>
        <dbReference type="EMBL" id="MBM0631824.1"/>
    </source>
</evidence>
<organism evidence="1 2">
    <name type="scientific">Paenibacillus polymyxa</name>
    <name type="common">Bacillus polymyxa</name>
    <dbReference type="NCBI Taxonomy" id="1406"/>
    <lineage>
        <taxon>Bacteria</taxon>
        <taxon>Bacillati</taxon>
        <taxon>Bacillota</taxon>
        <taxon>Bacilli</taxon>
        <taxon>Bacillales</taxon>
        <taxon>Paenibacillaceae</taxon>
        <taxon>Paenibacillus</taxon>
    </lineage>
</organism>
<proteinExistence type="predicted"/>
<evidence type="ECO:0000313" key="2">
    <source>
        <dbReference type="Proteomes" id="UP000650605"/>
    </source>
</evidence>